<gene>
    <name evidence="2" type="ORF">KC19_VG062200</name>
</gene>
<dbReference type="Proteomes" id="UP000822688">
    <property type="component" value="Chromosome V"/>
</dbReference>
<accession>A0A8T0HN12</accession>
<protein>
    <submittedName>
        <fullName evidence="2">Uncharacterized protein</fullName>
    </submittedName>
</protein>
<evidence type="ECO:0000313" key="3">
    <source>
        <dbReference type="Proteomes" id="UP000822688"/>
    </source>
</evidence>
<organism evidence="2 3">
    <name type="scientific">Ceratodon purpureus</name>
    <name type="common">Fire moss</name>
    <name type="synonym">Dicranum purpureum</name>
    <dbReference type="NCBI Taxonomy" id="3225"/>
    <lineage>
        <taxon>Eukaryota</taxon>
        <taxon>Viridiplantae</taxon>
        <taxon>Streptophyta</taxon>
        <taxon>Embryophyta</taxon>
        <taxon>Bryophyta</taxon>
        <taxon>Bryophytina</taxon>
        <taxon>Bryopsida</taxon>
        <taxon>Dicranidae</taxon>
        <taxon>Pseudoditrichales</taxon>
        <taxon>Ditrichaceae</taxon>
        <taxon>Ceratodon</taxon>
    </lineage>
</organism>
<sequence length="413" mass="47136">MWQNASSRRMATGSHITSPTDPFQSYNAPPQQCLHSYQQIEEVLHRYTLWVFHFEWRRSAAPYQLPYTTRSTELQYHMDRSHAFGVGSNSQQVREGTCPPMGPPYPQNPMYMGPWGNSPTYTDMNSHQVGPDLSMHYQYSAYNPQQMQQSRQAHPLQTRAQSYVFGLGNGNPTSVQNNVLPPNQNTMGGGSQLLMTMPQGTPSGLPGQSPMSMQYYVPGQAPWPMWPPSTGMRSYSHGSDHSLREPAEDITGKAHAHAAMTTKIGDVNVHGAIIPYEPKKKSVQRRQQRLNQKQLKDIATECPMRVPSDGSGNIHPSCRFLVHKMIRASAKRFLKLTVITFRDHPDEDIQNCKADLEKQFILDDNVRPNYLLEYIESSMKNARYEYHKHWVETGKGEKHEDCPDRIFPQLVKY</sequence>
<evidence type="ECO:0000256" key="1">
    <source>
        <dbReference type="SAM" id="MobiDB-lite"/>
    </source>
</evidence>
<comment type="caution">
    <text evidence="2">The sequence shown here is derived from an EMBL/GenBank/DDBJ whole genome shotgun (WGS) entry which is preliminary data.</text>
</comment>
<reference evidence="2" key="1">
    <citation type="submission" date="2020-06" db="EMBL/GenBank/DDBJ databases">
        <title>WGS assembly of Ceratodon purpureus strain R40.</title>
        <authorList>
            <person name="Carey S.B."/>
            <person name="Jenkins J."/>
            <person name="Shu S."/>
            <person name="Lovell J.T."/>
            <person name="Sreedasyam A."/>
            <person name="Maumus F."/>
            <person name="Tiley G.P."/>
            <person name="Fernandez-Pozo N."/>
            <person name="Barry K."/>
            <person name="Chen C."/>
            <person name="Wang M."/>
            <person name="Lipzen A."/>
            <person name="Daum C."/>
            <person name="Saski C.A."/>
            <person name="Payton A.C."/>
            <person name="Mcbreen J.C."/>
            <person name="Conrad R.E."/>
            <person name="Kollar L.M."/>
            <person name="Olsson S."/>
            <person name="Huttunen S."/>
            <person name="Landis J.B."/>
            <person name="Wickett N.J."/>
            <person name="Johnson M.G."/>
            <person name="Rensing S.A."/>
            <person name="Grimwood J."/>
            <person name="Schmutz J."/>
            <person name="Mcdaniel S.F."/>
        </authorList>
    </citation>
    <scope>NUCLEOTIDE SEQUENCE</scope>
    <source>
        <strain evidence="2">R40</strain>
    </source>
</reference>
<evidence type="ECO:0000313" key="2">
    <source>
        <dbReference type="EMBL" id="KAG0572018.1"/>
    </source>
</evidence>
<keyword evidence="3" id="KW-1185">Reference proteome</keyword>
<feature type="region of interest" description="Disordered" evidence="1">
    <location>
        <begin position="1"/>
        <end position="24"/>
    </location>
</feature>
<dbReference type="AlphaFoldDB" id="A0A8T0HN12"/>
<dbReference type="EMBL" id="CM026426">
    <property type="protein sequence ID" value="KAG0572018.1"/>
    <property type="molecule type" value="Genomic_DNA"/>
</dbReference>
<name>A0A8T0HN12_CERPU</name>
<proteinExistence type="predicted"/>